<dbReference type="Proteomes" id="UP000601597">
    <property type="component" value="Unassembled WGS sequence"/>
</dbReference>
<organism evidence="1 2">
    <name type="scientific">Marinobacter zhanjiangensis</name>
    <dbReference type="NCBI Taxonomy" id="578215"/>
    <lineage>
        <taxon>Bacteria</taxon>
        <taxon>Pseudomonadati</taxon>
        <taxon>Pseudomonadota</taxon>
        <taxon>Gammaproteobacteria</taxon>
        <taxon>Pseudomonadales</taxon>
        <taxon>Marinobacteraceae</taxon>
        <taxon>Marinobacter</taxon>
    </lineage>
</organism>
<reference evidence="2" key="1">
    <citation type="journal article" date="2019" name="Int. J. Syst. Evol. Microbiol.">
        <title>The Global Catalogue of Microorganisms (GCM) 10K type strain sequencing project: providing services to taxonomists for standard genome sequencing and annotation.</title>
        <authorList>
            <consortium name="The Broad Institute Genomics Platform"/>
            <consortium name="The Broad Institute Genome Sequencing Center for Infectious Disease"/>
            <person name="Wu L."/>
            <person name="Ma J."/>
        </authorList>
    </citation>
    <scope>NUCLEOTIDE SEQUENCE [LARGE SCALE GENOMIC DNA]</scope>
    <source>
        <strain evidence="2">KCTC 22280</strain>
    </source>
</reference>
<accession>A0ABQ3B6H5</accession>
<keyword evidence="2" id="KW-1185">Reference proteome</keyword>
<evidence type="ECO:0000313" key="2">
    <source>
        <dbReference type="Proteomes" id="UP000601597"/>
    </source>
</evidence>
<proteinExistence type="predicted"/>
<gene>
    <name evidence="1" type="ORF">GCM10007071_24720</name>
</gene>
<sequence length="199" mass="21905">MLLSRRDEYSCYGAISNGDLVDRHYKGSLDVKEVSPFVKIITALSPDGLLFEDGVAQLKSFRRDWIVIGEHNPLLLVVTRAHVPSAKCYLAFVCPWGVDVGLEGCNGQLASGEGEIESLVAPTAFKKVAKTDHCQAERVVEDWEGQERILSVVKLDSFSGFHCHYMKGIDVNTIYVEGNGRNAKILIPDTGGIMVTESF</sequence>
<evidence type="ECO:0000313" key="1">
    <source>
        <dbReference type="EMBL" id="GGY76332.1"/>
    </source>
</evidence>
<protein>
    <submittedName>
        <fullName evidence="1">Uncharacterized protein</fullName>
    </submittedName>
</protein>
<dbReference type="EMBL" id="BMXV01000005">
    <property type="protein sequence ID" value="GGY76332.1"/>
    <property type="molecule type" value="Genomic_DNA"/>
</dbReference>
<name>A0ABQ3B6H5_9GAMM</name>
<comment type="caution">
    <text evidence="1">The sequence shown here is derived from an EMBL/GenBank/DDBJ whole genome shotgun (WGS) entry which is preliminary data.</text>
</comment>